<dbReference type="GO" id="GO:0007265">
    <property type="term" value="P:Ras protein signal transduction"/>
    <property type="evidence" value="ECO:0007669"/>
    <property type="project" value="TreeGrafter"/>
</dbReference>
<keyword evidence="4" id="KW-1185">Reference proteome</keyword>
<dbReference type="GO" id="GO:0005737">
    <property type="term" value="C:cytoplasm"/>
    <property type="evidence" value="ECO:0007669"/>
    <property type="project" value="TreeGrafter"/>
</dbReference>
<feature type="compositionally biased region" description="Polar residues" evidence="1">
    <location>
        <begin position="237"/>
        <end position="248"/>
    </location>
</feature>
<dbReference type="OMA" id="YAWPYRY"/>
<dbReference type="PROSITE" id="PS51064">
    <property type="entry name" value="IRS_PTB"/>
    <property type="match status" value="1"/>
</dbReference>
<evidence type="ECO:0000313" key="3">
    <source>
        <dbReference type="EnsemblMetazoa" id="G14406.2:cds"/>
    </source>
</evidence>
<protein>
    <recommendedName>
        <fullName evidence="2">IRS-type PTB domain-containing protein</fullName>
    </recommendedName>
</protein>
<dbReference type="EnsemblMetazoa" id="G14406.2">
    <property type="protein sequence ID" value="G14406.2:cds"/>
    <property type="gene ID" value="G14406"/>
</dbReference>
<dbReference type="SMART" id="SM01244">
    <property type="entry name" value="IRS"/>
    <property type="match status" value="1"/>
</dbReference>
<name>A0A8W8II37_MAGGI</name>
<evidence type="ECO:0000256" key="1">
    <source>
        <dbReference type="SAM" id="MobiDB-lite"/>
    </source>
</evidence>
<dbReference type="GO" id="GO:0043410">
    <property type="term" value="P:positive regulation of MAPK cascade"/>
    <property type="evidence" value="ECO:0007669"/>
    <property type="project" value="TreeGrafter"/>
</dbReference>
<dbReference type="AlphaFoldDB" id="A0A8W8II37"/>
<feature type="compositionally biased region" description="Polar residues" evidence="1">
    <location>
        <begin position="283"/>
        <end position="293"/>
    </location>
</feature>
<proteinExistence type="predicted"/>
<dbReference type="PANTHER" id="PTHR21258:SF62">
    <property type="entry name" value="INSULIN RECEPTOR SUBSTRATE 1"/>
    <property type="match status" value="1"/>
</dbReference>
<feature type="compositionally biased region" description="Basic and acidic residues" evidence="1">
    <location>
        <begin position="418"/>
        <end position="451"/>
    </location>
</feature>
<reference evidence="3" key="1">
    <citation type="submission" date="2022-08" db="UniProtKB">
        <authorList>
            <consortium name="EnsemblMetazoa"/>
        </authorList>
    </citation>
    <scope>IDENTIFICATION</scope>
    <source>
        <strain evidence="3">05x7-T-G4-1.051#20</strain>
    </source>
</reference>
<dbReference type="Proteomes" id="UP000005408">
    <property type="component" value="Unassembled WGS sequence"/>
</dbReference>
<feature type="region of interest" description="Disordered" evidence="1">
    <location>
        <begin position="515"/>
        <end position="576"/>
    </location>
</feature>
<feature type="compositionally biased region" description="Acidic residues" evidence="1">
    <location>
        <begin position="525"/>
        <end position="542"/>
    </location>
</feature>
<dbReference type="InterPro" id="IPR011993">
    <property type="entry name" value="PH-like_dom_sf"/>
</dbReference>
<dbReference type="OrthoDB" id="6288437at2759"/>
<evidence type="ECO:0000259" key="2">
    <source>
        <dbReference type="PROSITE" id="PS51064"/>
    </source>
</evidence>
<dbReference type="PANTHER" id="PTHR21258">
    <property type="entry name" value="DOCKING PROTEIN RELATED"/>
    <property type="match status" value="1"/>
</dbReference>
<feature type="region of interest" description="Disordered" evidence="1">
    <location>
        <begin position="317"/>
        <end position="478"/>
    </location>
</feature>
<feature type="compositionally biased region" description="Basic and acidic residues" evidence="1">
    <location>
        <begin position="250"/>
        <end position="267"/>
    </location>
</feature>
<dbReference type="InterPro" id="IPR050996">
    <property type="entry name" value="Docking_Protein_DOK"/>
</dbReference>
<feature type="compositionally biased region" description="Basic and acidic residues" evidence="1">
    <location>
        <begin position="343"/>
        <end position="355"/>
    </location>
</feature>
<feature type="domain" description="IRS-type PTB" evidence="2">
    <location>
        <begin position="135"/>
        <end position="243"/>
    </location>
</feature>
<organism evidence="3 4">
    <name type="scientific">Magallana gigas</name>
    <name type="common">Pacific oyster</name>
    <name type="synonym">Crassostrea gigas</name>
    <dbReference type="NCBI Taxonomy" id="29159"/>
    <lineage>
        <taxon>Eukaryota</taxon>
        <taxon>Metazoa</taxon>
        <taxon>Spiralia</taxon>
        <taxon>Lophotrochozoa</taxon>
        <taxon>Mollusca</taxon>
        <taxon>Bivalvia</taxon>
        <taxon>Autobranchia</taxon>
        <taxon>Pteriomorphia</taxon>
        <taxon>Ostreida</taxon>
        <taxon>Ostreoidea</taxon>
        <taxon>Ostreidae</taxon>
        <taxon>Magallana</taxon>
    </lineage>
</organism>
<dbReference type="InterPro" id="IPR002404">
    <property type="entry name" value="IRS_PTB"/>
</dbReference>
<dbReference type="Pfam" id="PF02174">
    <property type="entry name" value="IRS"/>
    <property type="match status" value="1"/>
</dbReference>
<feature type="region of interest" description="Disordered" evidence="1">
    <location>
        <begin position="237"/>
        <end position="303"/>
    </location>
</feature>
<accession>A0A8W8II37</accession>
<sequence>MSRRTQLAAGEVHVKKGRLQSKKVKYIVVWLGDESSASFIEVHDNKAHFETPTNKHKPKVYQLENIKPDDLDKVERNQAKEYYLDIPFKKEKMCLMFDSREELALWHDAIVQAINMDAFEEDDLKENFLYESEDSAQVFDVVAQETEASKRLNLENCGKFKLFVTMASLGLEDSKTHEIKCKWHFEFIRRYGFTKSRNLFTIEAGRRCETGEGTFDFHIVGNPKALTLAIDNATKSKQSRTVTSTLTRNIEPDNTKEQPAKVRDSAKSVKSRASEPLTRKSADSLSLENSKGSQSEDETQTPSNLHLSFKNSLEATISHHPTSPKPQKEGSSKEKKRGFSFPWKKDKGEKKDSNKSLEGSENSKGTDNEPTDLYDEPLVPVSSKPSVKVKKSEPIYDEAGENNNTVPSVRPPVYTEPAKQKTESSRKKQGVEETATKDGRNMPSIPDRKYEEEEDDDETYDHVELKAENSNPRKPKEALALPEHIYGIGSGKKIEDIDDDDYACADFPENEQKVVTAKAAKPSEQEEENDYEFENVDEDDTYADTMNPSEDYADAMSCVRTEPTPKPRPQLYEDVS</sequence>
<dbReference type="SMART" id="SM00310">
    <property type="entry name" value="PTBI"/>
    <property type="match status" value="1"/>
</dbReference>
<dbReference type="Gene3D" id="2.30.29.30">
    <property type="entry name" value="Pleckstrin-homology domain (PH domain)/Phosphotyrosine-binding domain (PTB)"/>
    <property type="match status" value="1"/>
</dbReference>
<dbReference type="GO" id="GO:0007169">
    <property type="term" value="P:cell surface receptor protein tyrosine kinase signaling pathway"/>
    <property type="evidence" value="ECO:0007669"/>
    <property type="project" value="TreeGrafter"/>
</dbReference>
<evidence type="ECO:0000313" key="4">
    <source>
        <dbReference type="Proteomes" id="UP000005408"/>
    </source>
</evidence>
<dbReference type="SUPFAM" id="SSF50729">
    <property type="entry name" value="PH domain-like"/>
    <property type="match status" value="1"/>
</dbReference>